<sequence length="135" mass="15724">RIQNIPGHRKQSLYILGPTRTGKSTWARSLGRHNYWQNNVDWSSYDEEAVYNIIDDIPFKFCPCWKQLVGCQKEYVVNPKYGKKKKVASNSIPSIILANEDEDWLRVMTPGQREYFEANAVIYIMTAGEKFYKPA</sequence>
<accession>O56312</accession>
<dbReference type="EMBL" id="AF037752">
    <property type="protein sequence ID" value="AAB97838.1"/>
    <property type="molecule type" value="Genomic_DNA"/>
</dbReference>
<gene>
    <name evidence="1" type="primary">C2</name>
</gene>
<reference evidence="1 2" key="1">
    <citation type="journal article" date="1999" name="Arch. Virol.">
        <title>Nucleotide sequence evidence for three distinct sugarcane streak mastreviruses.</title>
        <authorList>
            <person name="Bigarre L."/>
            <person name="Salah M."/>
            <person name="Granier M."/>
            <person name="Frutos R."/>
            <person name="Thouvenel J."/>
            <person name="Peterschmitt M."/>
        </authorList>
    </citation>
    <scope>NUCLEOTIDE SEQUENCE [LARGE SCALE GENOMIC DNA]</scope>
    <source>
        <strain evidence="1">Giza</strain>
    </source>
</reference>
<dbReference type="RefSeq" id="NP_045944.1">
    <property type="nucleotide sequence ID" value="NC_001868.1"/>
</dbReference>
<feature type="non-terminal residue" evidence="1">
    <location>
        <position position="1"/>
    </location>
</feature>
<keyword evidence="2" id="KW-1185">Reference proteome</keyword>
<organism evidence="1 2">
    <name type="scientific">Sugarcane streak Egypt virus</name>
    <dbReference type="NCBI Taxonomy" id="71548"/>
    <lineage>
        <taxon>Viruses</taxon>
        <taxon>Monodnaviria</taxon>
        <taxon>Shotokuvirae</taxon>
        <taxon>Cressdnaviricota</taxon>
        <taxon>Repensiviricetes</taxon>
        <taxon>Geplafuvirales</taxon>
        <taxon>Geminiviridae</taxon>
        <taxon>Mastrevirus</taxon>
        <taxon>Mastrevirus saccharumegyptense</taxon>
    </lineage>
</organism>
<name>O56312_9GEMI</name>
<dbReference type="GeneID" id="1449597"/>
<proteinExistence type="predicted"/>
<evidence type="ECO:0000313" key="1">
    <source>
        <dbReference type="EMBL" id="AAB97838.1"/>
    </source>
</evidence>
<dbReference type="KEGG" id="vg:1449597"/>
<dbReference type="OrthoDB" id="15125at10239"/>
<protein>
    <submittedName>
        <fullName evidence="1">Replicase B</fullName>
    </submittedName>
</protein>
<dbReference type="Proteomes" id="UP000202518">
    <property type="component" value="Segment"/>
</dbReference>
<evidence type="ECO:0000313" key="2">
    <source>
        <dbReference type="Proteomes" id="UP000202518"/>
    </source>
</evidence>